<dbReference type="GO" id="GO:1902254">
    <property type="term" value="P:negative regulation of intrinsic apoptotic signaling pathway by p53 class mediator"/>
    <property type="evidence" value="ECO:0007669"/>
    <property type="project" value="Ensembl"/>
</dbReference>
<dbReference type="InterPro" id="IPR017970">
    <property type="entry name" value="Homeobox_CS"/>
</dbReference>
<evidence type="ECO:0000256" key="4">
    <source>
        <dbReference type="ARBA" id="ARBA00023015"/>
    </source>
</evidence>
<dbReference type="GO" id="GO:0030182">
    <property type="term" value="P:neuron differentiation"/>
    <property type="evidence" value="ECO:0007669"/>
    <property type="project" value="TreeGrafter"/>
</dbReference>
<keyword evidence="5 9" id="KW-0238">DNA-binding</keyword>
<keyword evidence="6 9" id="KW-0371">Homeobox</keyword>
<evidence type="ECO:0000256" key="6">
    <source>
        <dbReference type="ARBA" id="ARBA00023155"/>
    </source>
</evidence>
<reference evidence="13" key="1">
    <citation type="submission" date="2025-08" db="UniProtKB">
        <authorList>
            <consortium name="Ensembl"/>
        </authorList>
    </citation>
    <scope>IDENTIFICATION</scope>
</reference>
<dbReference type="PANTHER" id="PTHR24339">
    <property type="entry name" value="HOMEOBOX PROTEIN EMX-RELATED"/>
    <property type="match status" value="1"/>
</dbReference>
<dbReference type="GO" id="GO:0060042">
    <property type="term" value="P:retina morphogenesis in camera-type eye"/>
    <property type="evidence" value="ECO:0007669"/>
    <property type="project" value="Ensembl"/>
</dbReference>
<evidence type="ECO:0000256" key="1">
    <source>
        <dbReference type="ARBA" id="ARBA00004123"/>
    </source>
</evidence>
<dbReference type="Pfam" id="PF00046">
    <property type="entry name" value="Homeodomain"/>
    <property type="match status" value="1"/>
</dbReference>
<dbReference type="GO" id="GO:0061386">
    <property type="term" value="P:closure of optic fissure"/>
    <property type="evidence" value="ECO:0007669"/>
    <property type="project" value="Ensembl"/>
</dbReference>
<evidence type="ECO:0000313" key="14">
    <source>
        <dbReference type="Proteomes" id="UP000265020"/>
    </source>
</evidence>
<feature type="compositionally biased region" description="Basic and acidic residues" evidence="11">
    <location>
        <begin position="28"/>
        <end position="37"/>
    </location>
</feature>
<dbReference type="FunFam" id="1.10.10.60:FF:000375">
    <property type="entry name" value="Ventral anterior homeobox 1"/>
    <property type="match status" value="1"/>
</dbReference>
<dbReference type="GeneTree" id="ENSGT00940000161152"/>
<dbReference type="PANTHER" id="PTHR24339:SF32">
    <property type="entry name" value="VENTRAL ANTERIOR HOMEOBOX 1"/>
    <property type="match status" value="1"/>
</dbReference>
<dbReference type="InterPro" id="IPR001356">
    <property type="entry name" value="HD"/>
</dbReference>
<dbReference type="GO" id="GO:0090259">
    <property type="term" value="P:regulation of retinal ganglion cell axon guidance"/>
    <property type="evidence" value="ECO:0007669"/>
    <property type="project" value="Ensembl"/>
</dbReference>
<comment type="similarity">
    <text evidence="2">Belongs to the EMX homeobox family.</text>
</comment>
<dbReference type="GO" id="GO:0000981">
    <property type="term" value="F:DNA-binding transcription factor activity, RNA polymerase II-specific"/>
    <property type="evidence" value="ECO:0007669"/>
    <property type="project" value="InterPro"/>
</dbReference>
<dbReference type="GO" id="GO:0005634">
    <property type="term" value="C:nucleus"/>
    <property type="evidence" value="ECO:0007669"/>
    <property type="project" value="UniProtKB-SubCell"/>
</dbReference>
<feature type="compositionally biased region" description="Low complexity" evidence="11">
    <location>
        <begin position="215"/>
        <end position="225"/>
    </location>
</feature>
<dbReference type="STRING" id="28743.ENSCVAP00000023710"/>
<dbReference type="PROSITE" id="PS00027">
    <property type="entry name" value="HOMEOBOX_1"/>
    <property type="match status" value="1"/>
</dbReference>
<feature type="region of interest" description="Disordered" evidence="11">
    <location>
        <begin position="209"/>
        <end position="245"/>
    </location>
</feature>
<dbReference type="AlphaFoldDB" id="A0A3Q2GDX7"/>
<dbReference type="PROSITE" id="PS50071">
    <property type="entry name" value="HOMEOBOX_2"/>
    <property type="match status" value="1"/>
</dbReference>
<feature type="domain" description="Homeobox" evidence="12">
    <location>
        <begin position="100"/>
        <end position="160"/>
    </location>
</feature>
<evidence type="ECO:0000259" key="12">
    <source>
        <dbReference type="PROSITE" id="PS50071"/>
    </source>
</evidence>
<keyword evidence="7" id="KW-0804">Transcription</keyword>
<proteinExistence type="inferred from homology"/>
<sequence length="321" mass="34773">WVAKTEKTGSNMEVRYNQETEAMVLKNRLKEGKDGKDSQGNLSKGFLKEQQDSFSPSGNMENCEKNRGGSGDPDYCRRILVRDAKGSIREIILPKGLDLDRPKRTRTSFTAEQLYRLEMEFQRCQYVVGRERTELARQLNLSETQVKVWFQNRRTKQKKDQGKDSELRSVVSETAATCSVLRLLEQGRLLTPPGLPGLLPHCGSALRPPSITMASNSSSSSSSSSGGSGGTAGGSPPLPAVTASGTAAGLQGSQTAHGFFSFPLPSILSGVATRISSNPLSMAGSLAGNLQELSARYLSSSAFEPYSRTNGKEAMDKKILE</sequence>
<evidence type="ECO:0000256" key="5">
    <source>
        <dbReference type="ARBA" id="ARBA00023125"/>
    </source>
</evidence>
<evidence type="ECO:0000256" key="11">
    <source>
        <dbReference type="SAM" id="MobiDB-lite"/>
    </source>
</evidence>
<dbReference type="GO" id="GO:0021554">
    <property type="term" value="P:optic nerve development"/>
    <property type="evidence" value="ECO:0007669"/>
    <property type="project" value="Ensembl"/>
</dbReference>
<evidence type="ECO:0000256" key="2">
    <source>
        <dbReference type="ARBA" id="ARBA00007397"/>
    </source>
</evidence>
<dbReference type="InterPro" id="IPR000047">
    <property type="entry name" value="HTH_motif"/>
</dbReference>
<keyword evidence="4" id="KW-0805">Transcription regulation</keyword>
<evidence type="ECO:0000256" key="10">
    <source>
        <dbReference type="RuleBase" id="RU000682"/>
    </source>
</evidence>
<evidence type="ECO:0000256" key="3">
    <source>
        <dbReference type="ARBA" id="ARBA00022473"/>
    </source>
</evidence>
<dbReference type="InterPro" id="IPR009057">
    <property type="entry name" value="Homeodomain-like_sf"/>
</dbReference>
<dbReference type="PRINTS" id="PR00031">
    <property type="entry name" value="HTHREPRESSR"/>
</dbReference>
<name>A0A3Q2GDX7_CYPVA</name>
<dbReference type="Ensembl" id="ENSCVAT00000006052.1">
    <property type="protein sequence ID" value="ENSCVAP00000023710.1"/>
    <property type="gene ID" value="ENSCVAG00000007273.1"/>
</dbReference>
<dbReference type="InterPro" id="IPR050877">
    <property type="entry name" value="EMX-VAX-Noto_Homeobox_TFs"/>
</dbReference>
<comment type="subcellular location">
    <subcellularLocation>
        <location evidence="1 9 10">Nucleus</location>
    </subcellularLocation>
</comment>
<evidence type="ECO:0000256" key="9">
    <source>
        <dbReference type="PROSITE-ProRule" id="PRU00108"/>
    </source>
</evidence>
<keyword evidence="8 9" id="KW-0539">Nucleus</keyword>
<reference evidence="13" key="2">
    <citation type="submission" date="2025-09" db="UniProtKB">
        <authorList>
            <consortium name="Ensembl"/>
        </authorList>
    </citation>
    <scope>IDENTIFICATION</scope>
</reference>
<protein>
    <submittedName>
        <fullName evidence="13">Ventral anterior homeobox 1</fullName>
    </submittedName>
</protein>
<dbReference type="SMART" id="SM00389">
    <property type="entry name" value="HOX"/>
    <property type="match status" value="1"/>
</dbReference>
<dbReference type="Proteomes" id="UP000265020">
    <property type="component" value="Unassembled WGS sequence"/>
</dbReference>
<keyword evidence="14" id="KW-1185">Reference proteome</keyword>
<dbReference type="GO" id="GO:0007420">
    <property type="term" value="P:brain development"/>
    <property type="evidence" value="ECO:0007669"/>
    <property type="project" value="TreeGrafter"/>
</dbReference>
<feature type="DNA-binding region" description="Homeobox" evidence="9">
    <location>
        <begin position="102"/>
        <end position="161"/>
    </location>
</feature>
<keyword evidence="3" id="KW-0217">Developmental protein</keyword>
<dbReference type="CDD" id="cd00086">
    <property type="entry name" value="homeodomain"/>
    <property type="match status" value="1"/>
</dbReference>
<organism evidence="13 14">
    <name type="scientific">Cyprinodon variegatus</name>
    <name type="common">Sheepshead minnow</name>
    <dbReference type="NCBI Taxonomy" id="28743"/>
    <lineage>
        <taxon>Eukaryota</taxon>
        <taxon>Metazoa</taxon>
        <taxon>Chordata</taxon>
        <taxon>Craniata</taxon>
        <taxon>Vertebrata</taxon>
        <taxon>Euteleostomi</taxon>
        <taxon>Actinopterygii</taxon>
        <taxon>Neopterygii</taxon>
        <taxon>Teleostei</taxon>
        <taxon>Neoteleostei</taxon>
        <taxon>Acanthomorphata</taxon>
        <taxon>Ovalentaria</taxon>
        <taxon>Atherinomorphae</taxon>
        <taxon>Cyprinodontiformes</taxon>
        <taxon>Cyprinodontidae</taxon>
        <taxon>Cyprinodon</taxon>
    </lineage>
</organism>
<accession>A0A3Q2GDX7</accession>
<evidence type="ECO:0000256" key="8">
    <source>
        <dbReference type="ARBA" id="ARBA00023242"/>
    </source>
</evidence>
<feature type="region of interest" description="Disordered" evidence="11">
    <location>
        <begin position="27"/>
        <end position="70"/>
    </location>
</feature>
<dbReference type="SUPFAM" id="SSF46689">
    <property type="entry name" value="Homeodomain-like"/>
    <property type="match status" value="1"/>
</dbReference>
<dbReference type="Gene3D" id="1.10.10.60">
    <property type="entry name" value="Homeodomain-like"/>
    <property type="match status" value="1"/>
</dbReference>
<dbReference type="GO" id="GO:0000978">
    <property type="term" value="F:RNA polymerase II cis-regulatory region sequence-specific DNA binding"/>
    <property type="evidence" value="ECO:0007669"/>
    <property type="project" value="TreeGrafter"/>
</dbReference>
<evidence type="ECO:0000256" key="7">
    <source>
        <dbReference type="ARBA" id="ARBA00023163"/>
    </source>
</evidence>
<evidence type="ECO:0000313" key="13">
    <source>
        <dbReference type="Ensembl" id="ENSCVAP00000023710.1"/>
    </source>
</evidence>